<organism evidence="3 4">
    <name type="scientific">Mycolicibacterium parafortuitum</name>
    <name type="common">Mycobacterium parafortuitum</name>
    <dbReference type="NCBI Taxonomy" id="39692"/>
    <lineage>
        <taxon>Bacteria</taxon>
        <taxon>Bacillati</taxon>
        <taxon>Actinomycetota</taxon>
        <taxon>Actinomycetes</taxon>
        <taxon>Mycobacteriales</taxon>
        <taxon>Mycobacteriaceae</taxon>
        <taxon>Mycolicibacterium</taxon>
    </lineage>
</organism>
<dbReference type="InterPro" id="IPR058442">
    <property type="entry name" value="DUF8129"/>
</dbReference>
<feature type="region of interest" description="Disordered" evidence="1">
    <location>
        <begin position="58"/>
        <end position="82"/>
    </location>
</feature>
<evidence type="ECO:0000256" key="1">
    <source>
        <dbReference type="SAM" id="MobiDB-lite"/>
    </source>
</evidence>
<dbReference type="Proteomes" id="UP000252008">
    <property type="component" value="Unassembled WGS sequence"/>
</dbReference>
<protein>
    <recommendedName>
        <fullName evidence="2">DUF8129 domain-containing protein</fullName>
    </recommendedName>
</protein>
<name>A0A375YLQ3_MYCPF</name>
<feature type="domain" description="DUF8129" evidence="2">
    <location>
        <begin position="7"/>
        <end position="59"/>
    </location>
</feature>
<dbReference type="AlphaFoldDB" id="A0A375YLQ3"/>
<evidence type="ECO:0000259" key="2">
    <source>
        <dbReference type="Pfam" id="PF26450"/>
    </source>
</evidence>
<evidence type="ECO:0000313" key="3">
    <source>
        <dbReference type="EMBL" id="SRX82042.1"/>
    </source>
</evidence>
<dbReference type="RefSeq" id="WP_083143737.1">
    <property type="nucleotide sequence ID" value="NZ_MVID01000009.1"/>
</dbReference>
<dbReference type="Pfam" id="PF26450">
    <property type="entry name" value="DUF8129"/>
    <property type="match status" value="1"/>
</dbReference>
<sequence length="82" mass="8999">MTDHELPVADYDQLTLGDLQHRLRALDEDQLNTVLTYEAGHAARVPVLQILEARLRELQSGAEPSPGDPSRAPAVDGPEDRS</sequence>
<reference evidence="3 4" key="1">
    <citation type="submission" date="2018-05" db="EMBL/GenBank/DDBJ databases">
        <authorList>
            <consortium name="IHU Genomes"/>
        </authorList>
    </citation>
    <scope>NUCLEOTIDE SEQUENCE [LARGE SCALE GENOMIC DNA]</scope>
    <source>
        <strain evidence="3 4">P7335</strain>
    </source>
</reference>
<dbReference type="STRING" id="39692.BST38_13080"/>
<proteinExistence type="predicted"/>
<keyword evidence="4" id="KW-1185">Reference proteome</keyword>
<evidence type="ECO:0000313" key="4">
    <source>
        <dbReference type="Proteomes" id="UP000252008"/>
    </source>
</evidence>
<dbReference type="EMBL" id="UEGS01000001">
    <property type="protein sequence ID" value="SRX82042.1"/>
    <property type="molecule type" value="Genomic_DNA"/>
</dbReference>
<gene>
    <name evidence="3" type="ORF">MPP7335_03800</name>
</gene>
<accession>A0A375YLQ3</accession>